<evidence type="ECO:0000313" key="2">
    <source>
        <dbReference type="EMBL" id="KAK6967050.1"/>
    </source>
</evidence>
<dbReference type="EMBL" id="JAWWNJ010000245">
    <property type="protein sequence ID" value="KAK6967050.1"/>
    <property type="molecule type" value="Genomic_DNA"/>
</dbReference>
<gene>
    <name evidence="2" type="ORF">R3P38DRAFT_2815444</name>
</gene>
<dbReference type="AlphaFoldDB" id="A0AAV9Z196"/>
<comment type="caution">
    <text evidence="2">The sequence shown here is derived from an EMBL/GenBank/DDBJ whole genome shotgun (WGS) entry which is preliminary data.</text>
</comment>
<sequence length="146" mass="16236">NPNNSLQSRMKSQAQRKARASEKLKRITDAELLTVKESRKLRNNLEATQQENETLRKQIAMLSKATFSATPSTPKKLQPVASSSQLPPSPSNSIIDVDTDSDSDDFDYAAALNSDIMSPMFKKIARDHSMPGIDDEYNESGMLSFQ</sequence>
<feature type="non-terminal residue" evidence="2">
    <location>
        <position position="1"/>
    </location>
</feature>
<feature type="compositionally biased region" description="Low complexity" evidence="1">
    <location>
        <begin position="79"/>
        <end position="96"/>
    </location>
</feature>
<feature type="region of interest" description="Disordered" evidence="1">
    <location>
        <begin position="65"/>
        <end position="100"/>
    </location>
</feature>
<feature type="compositionally biased region" description="Polar residues" evidence="1">
    <location>
        <begin position="65"/>
        <end position="75"/>
    </location>
</feature>
<evidence type="ECO:0000256" key="1">
    <source>
        <dbReference type="SAM" id="MobiDB-lite"/>
    </source>
</evidence>
<name>A0AAV9Z196_9AGAR</name>
<protein>
    <recommendedName>
        <fullName evidence="4">BZIP domain-containing protein</fullName>
    </recommendedName>
</protein>
<feature type="compositionally biased region" description="Polar residues" evidence="1">
    <location>
        <begin position="1"/>
        <end position="15"/>
    </location>
</feature>
<organism evidence="2 3">
    <name type="scientific">Favolaschia claudopus</name>
    <dbReference type="NCBI Taxonomy" id="2862362"/>
    <lineage>
        <taxon>Eukaryota</taxon>
        <taxon>Fungi</taxon>
        <taxon>Dikarya</taxon>
        <taxon>Basidiomycota</taxon>
        <taxon>Agaricomycotina</taxon>
        <taxon>Agaricomycetes</taxon>
        <taxon>Agaricomycetidae</taxon>
        <taxon>Agaricales</taxon>
        <taxon>Marasmiineae</taxon>
        <taxon>Mycenaceae</taxon>
        <taxon>Favolaschia</taxon>
    </lineage>
</organism>
<keyword evidence="3" id="KW-1185">Reference proteome</keyword>
<feature type="region of interest" description="Disordered" evidence="1">
    <location>
        <begin position="1"/>
        <end position="23"/>
    </location>
</feature>
<evidence type="ECO:0000313" key="3">
    <source>
        <dbReference type="Proteomes" id="UP001362999"/>
    </source>
</evidence>
<evidence type="ECO:0008006" key="4">
    <source>
        <dbReference type="Google" id="ProtNLM"/>
    </source>
</evidence>
<proteinExistence type="predicted"/>
<dbReference type="Proteomes" id="UP001362999">
    <property type="component" value="Unassembled WGS sequence"/>
</dbReference>
<accession>A0AAV9Z196</accession>
<reference evidence="2 3" key="1">
    <citation type="journal article" date="2024" name="J Genomics">
        <title>Draft genome sequencing and assembly of Favolaschia claudopus CIRM-BRFM 2984 isolated from oak limbs.</title>
        <authorList>
            <person name="Navarro D."/>
            <person name="Drula E."/>
            <person name="Chaduli D."/>
            <person name="Cazenave R."/>
            <person name="Ahrendt S."/>
            <person name="Wang J."/>
            <person name="Lipzen A."/>
            <person name="Daum C."/>
            <person name="Barry K."/>
            <person name="Grigoriev I.V."/>
            <person name="Favel A."/>
            <person name="Rosso M.N."/>
            <person name="Martin F."/>
        </authorList>
    </citation>
    <scope>NUCLEOTIDE SEQUENCE [LARGE SCALE GENOMIC DNA]</scope>
    <source>
        <strain evidence="2 3">CIRM-BRFM 2984</strain>
    </source>
</reference>